<dbReference type="PANTHER" id="PTHR30093:SF47">
    <property type="entry name" value="TYPE IV PILUS NON-CORE MINOR PILIN PILE"/>
    <property type="match status" value="1"/>
</dbReference>
<dbReference type="InterPro" id="IPR000983">
    <property type="entry name" value="Bac_GSPG_pilin"/>
</dbReference>
<evidence type="ECO:0000313" key="3">
    <source>
        <dbReference type="EMBL" id="TGG91164.1"/>
    </source>
</evidence>
<evidence type="ECO:0000256" key="1">
    <source>
        <dbReference type="ARBA" id="ARBA00022481"/>
    </source>
</evidence>
<dbReference type="EMBL" id="SRMF01000010">
    <property type="protein sequence ID" value="TGG91164.1"/>
    <property type="molecule type" value="Genomic_DNA"/>
</dbReference>
<dbReference type="GO" id="GO:0015628">
    <property type="term" value="P:protein secretion by the type II secretion system"/>
    <property type="evidence" value="ECO:0007669"/>
    <property type="project" value="InterPro"/>
</dbReference>
<dbReference type="Pfam" id="PF07963">
    <property type="entry name" value="N_methyl"/>
    <property type="match status" value="1"/>
</dbReference>
<proteinExistence type="predicted"/>
<keyword evidence="4" id="KW-1185">Reference proteome</keyword>
<feature type="transmembrane region" description="Helical" evidence="2">
    <location>
        <begin position="21"/>
        <end position="45"/>
    </location>
</feature>
<sequence>MNNHDNGARRASRGRGLNWRFVSGVTLLELMIVVAIIGILAAIAIPNYQTYQERTRRADATSDLVELAQWLERYRVNQNTYAADPADLPITQSPQQGNAVYTLGFDLNNSGNPLAETASFTIRAVPNNPGPNADDGCGTLTLTHTGERGASEGDVADCWR</sequence>
<dbReference type="InterPro" id="IPR031982">
    <property type="entry name" value="PilE-like"/>
</dbReference>
<gene>
    <name evidence="3" type="ORF">E4656_16950</name>
</gene>
<dbReference type="GO" id="GO:0043683">
    <property type="term" value="P:type IV pilus assembly"/>
    <property type="evidence" value="ECO:0007669"/>
    <property type="project" value="InterPro"/>
</dbReference>
<comment type="caution">
    <text evidence="3">The sequence shown here is derived from an EMBL/GenBank/DDBJ whole genome shotgun (WGS) entry which is preliminary data.</text>
</comment>
<keyword evidence="2" id="KW-1133">Transmembrane helix</keyword>
<dbReference type="Gene3D" id="3.30.700.10">
    <property type="entry name" value="Glycoprotein, Type 4 Pilin"/>
    <property type="match status" value="1"/>
</dbReference>
<organism evidence="3 4">
    <name type="scientific">Natronospirillum operosum</name>
    <dbReference type="NCBI Taxonomy" id="2759953"/>
    <lineage>
        <taxon>Bacteria</taxon>
        <taxon>Pseudomonadati</taxon>
        <taxon>Pseudomonadota</taxon>
        <taxon>Gammaproteobacteria</taxon>
        <taxon>Oceanospirillales</taxon>
        <taxon>Natronospirillaceae</taxon>
        <taxon>Natronospirillum</taxon>
    </lineage>
</organism>
<dbReference type="AlphaFoldDB" id="A0A4Z0W2I5"/>
<dbReference type="PROSITE" id="PS00409">
    <property type="entry name" value="PROKAR_NTER_METHYL"/>
    <property type="match status" value="1"/>
</dbReference>
<evidence type="ECO:0000313" key="4">
    <source>
        <dbReference type="Proteomes" id="UP000297475"/>
    </source>
</evidence>
<dbReference type="InterPro" id="IPR045584">
    <property type="entry name" value="Pilin-like"/>
</dbReference>
<dbReference type="PRINTS" id="PR00813">
    <property type="entry name" value="BCTERIALGSPG"/>
</dbReference>
<name>A0A4Z0W2I5_9GAMM</name>
<keyword evidence="2" id="KW-0812">Transmembrane</keyword>
<dbReference type="NCBIfam" id="TIGR02532">
    <property type="entry name" value="IV_pilin_GFxxxE"/>
    <property type="match status" value="1"/>
</dbReference>
<evidence type="ECO:0000256" key="2">
    <source>
        <dbReference type="SAM" id="Phobius"/>
    </source>
</evidence>
<dbReference type="Proteomes" id="UP000297475">
    <property type="component" value="Unassembled WGS sequence"/>
</dbReference>
<dbReference type="SUPFAM" id="SSF54523">
    <property type="entry name" value="Pili subunits"/>
    <property type="match status" value="1"/>
</dbReference>
<reference evidence="3 4" key="1">
    <citation type="submission" date="2019-04" db="EMBL/GenBank/DDBJ databases">
        <title>Natronospirillum operosus gen. nov., sp. nov., a haloalkaliphilic satellite isolated from decaying biomass of laboratory culture of cyanobacterium Geitlerinema sp. and proposal of Natronospirillaceae fam. nov. and Saccharospirillaceae fam. nov.</title>
        <authorList>
            <person name="Kevbrin V."/>
            <person name="Boltyanskaya Y."/>
            <person name="Koziaeva V."/>
            <person name="Grouzdev D.S."/>
            <person name="Park M."/>
            <person name="Cho J."/>
        </authorList>
    </citation>
    <scope>NUCLEOTIDE SEQUENCE [LARGE SCALE GENOMIC DNA]</scope>
    <source>
        <strain evidence="3 4">G-116</strain>
    </source>
</reference>
<protein>
    <submittedName>
        <fullName evidence="3">Type IV pilin protein</fullName>
    </submittedName>
</protein>
<keyword evidence="1" id="KW-0488">Methylation</keyword>
<dbReference type="OrthoDB" id="5296638at2"/>
<dbReference type="Pfam" id="PF16732">
    <property type="entry name" value="ComP_DUS"/>
    <property type="match status" value="1"/>
</dbReference>
<dbReference type="PANTHER" id="PTHR30093">
    <property type="entry name" value="GENERAL SECRETION PATHWAY PROTEIN G"/>
    <property type="match status" value="1"/>
</dbReference>
<dbReference type="GO" id="GO:0015627">
    <property type="term" value="C:type II protein secretion system complex"/>
    <property type="evidence" value="ECO:0007669"/>
    <property type="project" value="InterPro"/>
</dbReference>
<accession>A0A4Z0W2I5</accession>
<dbReference type="InterPro" id="IPR012902">
    <property type="entry name" value="N_methyl_site"/>
</dbReference>
<keyword evidence="2" id="KW-0472">Membrane</keyword>